<gene>
    <name evidence="3" type="ORF">B0I71DRAFT_174918</name>
    <name evidence="2" type="ORF">YALI1_D11272g</name>
</gene>
<dbReference type="OrthoDB" id="10319607at2759"/>
<evidence type="ECO:0000313" key="4">
    <source>
        <dbReference type="Proteomes" id="UP000182444"/>
    </source>
</evidence>
<proteinExistence type="predicted"/>
<dbReference type="GeneID" id="2910675"/>
<dbReference type="Proteomes" id="UP000256601">
    <property type="component" value="Unassembled WGS sequence"/>
</dbReference>
<dbReference type="KEGG" id="yli:2910675"/>
<feature type="region of interest" description="Disordered" evidence="1">
    <location>
        <begin position="234"/>
        <end position="256"/>
    </location>
</feature>
<dbReference type="AlphaFoldDB" id="A0A1H6Q9Q7"/>
<name>A0A1H6Q9Q7_YARLL</name>
<dbReference type="VEuPathDB" id="FungiDB:YALI0_D08800g"/>
<dbReference type="EMBL" id="KZ858993">
    <property type="protein sequence ID" value="RDW25826.1"/>
    <property type="molecule type" value="Genomic_DNA"/>
</dbReference>
<sequence>MLKHPWWKTKPKLAARGESLNRRLNKRTDNFSNSLRNYHQLFIGTINNAQEITFPSALHATDVAARRRGLLSFDDLGTLFYEKAATGDDPEAMALVWQLYQEILGSSVVLAAEAAVGQQYKNSWQENEDKMHSLRLELNCRMGEIHRLRQKLGKDAVSCGTDSRDVKVLFNDRNKPLHITVSKDHISLSEAIESEAFKTQQSPETGSDCCTLDTNGGSIMDNSPMTLSSPISIPLSSSATTRGNERVLSAPEQPSSSRYLSTKRFPSLVSRLTRRKVRIYSEVDVVQPVWYPKSGGSVMTNGSVRTRYETGSIARFKVKLNPSTCDTVGQQTKEYRDWAVAKAERKYGELFVPS</sequence>
<evidence type="ECO:0000256" key="1">
    <source>
        <dbReference type="SAM" id="MobiDB-lite"/>
    </source>
</evidence>
<organism evidence="2 4">
    <name type="scientific">Yarrowia lipolytica</name>
    <name type="common">Candida lipolytica</name>
    <dbReference type="NCBI Taxonomy" id="4952"/>
    <lineage>
        <taxon>Eukaryota</taxon>
        <taxon>Fungi</taxon>
        <taxon>Dikarya</taxon>
        <taxon>Ascomycota</taxon>
        <taxon>Saccharomycotina</taxon>
        <taxon>Dipodascomycetes</taxon>
        <taxon>Dipodascales</taxon>
        <taxon>Dipodascales incertae sedis</taxon>
        <taxon>Yarrowia</taxon>
    </lineage>
</organism>
<accession>A0A1H6Q9Q7</accession>
<protein>
    <submittedName>
        <fullName evidence="2">Uncharacterized protein</fullName>
    </submittedName>
</protein>
<dbReference type="RefSeq" id="XP_502590.1">
    <property type="nucleotide sequence ID" value="XM_502590.1"/>
</dbReference>
<evidence type="ECO:0000313" key="5">
    <source>
        <dbReference type="Proteomes" id="UP000256601"/>
    </source>
</evidence>
<dbReference type="EMBL" id="CP017556">
    <property type="protein sequence ID" value="AOW03799.1"/>
    <property type="molecule type" value="Genomic_DNA"/>
</dbReference>
<evidence type="ECO:0000313" key="2">
    <source>
        <dbReference type="EMBL" id="AOW03799.1"/>
    </source>
</evidence>
<reference evidence="3 5" key="2">
    <citation type="submission" date="2018-07" db="EMBL/GenBank/DDBJ databases">
        <title>Draft Genome Assemblies for Five Robust Yarrowia lipolytica Strains Exhibiting High Lipid Production and Pentose Sugar Utilization and Sugar Alcohol Secretion from Undetoxified Lignocellulosic Biomass Hydrolysates.</title>
        <authorList>
            <consortium name="DOE Joint Genome Institute"/>
            <person name="Walker C."/>
            <person name="Ryu S."/>
            <person name="Na H."/>
            <person name="Zane M."/>
            <person name="LaButti K."/>
            <person name="Lipzen A."/>
            <person name="Haridas S."/>
            <person name="Barry K."/>
            <person name="Grigoriev I.V."/>
            <person name="Quarterman J."/>
            <person name="Slininger P."/>
            <person name="Dien B."/>
            <person name="Trinh C.T."/>
        </authorList>
    </citation>
    <scope>NUCLEOTIDE SEQUENCE [LARGE SCALE GENOMIC DNA]</scope>
    <source>
        <strain evidence="3 5">YB392</strain>
    </source>
</reference>
<dbReference type="Proteomes" id="UP000182444">
    <property type="component" value="Chromosome 1D"/>
</dbReference>
<dbReference type="VEuPathDB" id="FungiDB:YALI1_D11272g"/>
<evidence type="ECO:0000313" key="3">
    <source>
        <dbReference type="EMBL" id="RDW25826.1"/>
    </source>
</evidence>
<reference evidence="2 4" key="1">
    <citation type="journal article" date="2016" name="PLoS ONE">
        <title>Sequence Assembly of Yarrowia lipolytica Strain W29/CLIB89 Shows Transposable Element Diversity.</title>
        <authorList>
            <person name="Magnan C."/>
            <person name="Yu J."/>
            <person name="Chang I."/>
            <person name="Jahn E."/>
            <person name="Kanomata Y."/>
            <person name="Wu J."/>
            <person name="Zeller M."/>
            <person name="Oakes M."/>
            <person name="Baldi P."/>
            <person name="Sandmeyer S."/>
        </authorList>
    </citation>
    <scope>NUCLEOTIDE SEQUENCE [LARGE SCALE GENOMIC DNA]</scope>
    <source>
        <strain evidence="2">CLIB89</strain>
        <strain evidence="4">CLIB89(W29)</strain>
    </source>
</reference>